<evidence type="ECO:0000256" key="1">
    <source>
        <dbReference type="ARBA" id="ARBA00022485"/>
    </source>
</evidence>
<keyword evidence="1" id="KW-0004">4Fe-4S</keyword>
<evidence type="ECO:0000256" key="4">
    <source>
        <dbReference type="ARBA" id="ARBA00023014"/>
    </source>
</evidence>
<keyword evidence="4" id="KW-0411">Iron-sulfur</keyword>
<feature type="domain" description="4Fe-4S ferredoxin-type" evidence="5">
    <location>
        <begin position="146"/>
        <end position="175"/>
    </location>
</feature>
<sequence>MNNLSRREFLGLSLKSIMALMALGFPKKLLAMTGLDGYKMEEHLWGYGIDVDKCIGCGRCVDACKVENNVPDEPFFFRTWVERYAERKGEKVEVDSPNGGRDGFPDLKNKKELVKSFFVPKICNHCEHPPCVQVCPVGATYKSPDGVVLVDPGYCIGCRYCIQACPYGARYLHPKKHVADKCTFCYQRITKGLEPACVQACPTKTRIFGNLKDGNSPINKFIKAKKVLVLKPDLGTRPKIFYSGIDKEVR</sequence>
<accession>A0A1F4Q393</accession>
<feature type="domain" description="4Fe-4S ferredoxin-type" evidence="5">
    <location>
        <begin position="45"/>
        <end position="74"/>
    </location>
</feature>
<dbReference type="Gene3D" id="3.30.70.20">
    <property type="match status" value="2"/>
</dbReference>
<evidence type="ECO:0000313" key="6">
    <source>
        <dbReference type="EMBL" id="OGB90493.1"/>
    </source>
</evidence>
<dbReference type="Pfam" id="PF12797">
    <property type="entry name" value="Fer4_2"/>
    <property type="match status" value="1"/>
</dbReference>
<dbReference type="AlphaFoldDB" id="A0A1F4Q393"/>
<evidence type="ECO:0000256" key="3">
    <source>
        <dbReference type="ARBA" id="ARBA00023004"/>
    </source>
</evidence>
<dbReference type="CDD" id="cd10551">
    <property type="entry name" value="PsrB"/>
    <property type="match status" value="1"/>
</dbReference>
<dbReference type="GO" id="GO:0051539">
    <property type="term" value="F:4 iron, 4 sulfur cluster binding"/>
    <property type="evidence" value="ECO:0007669"/>
    <property type="project" value="UniProtKB-KW"/>
</dbReference>
<dbReference type="InterPro" id="IPR017896">
    <property type="entry name" value="4Fe4S_Fe-S-bd"/>
</dbReference>
<dbReference type="InterPro" id="IPR050954">
    <property type="entry name" value="ET_IronSulfur_Cluster-Binding"/>
</dbReference>
<dbReference type="Pfam" id="PF13247">
    <property type="entry name" value="Fer4_11"/>
    <property type="match status" value="1"/>
</dbReference>
<evidence type="ECO:0000259" key="5">
    <source>
        <dbReference type="PROSITE" id="PS51379"/>
    </source>
</evidence>
<evidence type="ECO:0000313" key="7">
    <source>
        <dbReference type="Proteomes" id="UP000178724"/>
    </source>
</evidence>
<dbReference type="Proteomes" id="UP000178724">
    <property type="component" value="Unassembled WGS sequence"/>
</dbReference>
<comment type="caution">
    <text evidence="6">The sequence shown here is derived from an EMBL/GenBank/DDBJ whole genome shotgun (WGS) entry which is preliminary data.</text>
</comment>
<keyword evidence="2" id="KW-0479">Metal-binding</keyword>
<dbReference type="EMBL" id="METM01000008">
    <property type="protein sequence ID" value="OGB90493.1"/>
    <property type="molecule type" value="Genomic_DNA"/>
</dbReference>
<dbReference type="PROSITE" id="PS00198">
    <property type="entry name" value="4FE4S_FER_1"/>
    <property type="match status" value="1"/>
</dbReference>
<gene>
    <name evidence="6" type="ORF">A2625_00610</name>
</gene>
<name>A0A1F4Q393_UNCSA</name>
<organism evidence="6 7">
    <name type="scientific">candidate division WOR-1 bacterium RIFCSPHIGHO2_01_FULL_53_15</name>
    <dbReference type="NCBI Taxonomy" id="1802564"/>
    <lineage>
        <taxon>Bacteria</taxon>
        <taxon>Bacillati</taxon>
        <taxon>Saganbacteria</taxon>
    </lineage>
</organism>
<dbReference type="GO" id="GO:0046872">
    <property type="term" value="F:metal ion binding"/>
    <property type="evidence" value="ECO:0007669"/>
    <property type="project" value="UniProtKB-KW"/>
</dbReference>
<evidence type="ECO:0000256" key="2">
    <source>
        <dbReference type="ARBA" id="ARBA00022723"/>
    </source>
</evidence>
<dbReference type="PROSITE" id="PS51379">
    <property type="entry name" value="4FE4S_FER_2"/>
    <property type="match status" value="3"/>
</dbReference>
<dbReference type="InterPro" id="IPR017900">
    <property type="entry name" value="4Fe4S_Fe_S_CS"/>
</dbReference>
<dbReference type="PANTHER" id="PTHR43177">
    <property type="entry name" value="PROTEIN NRFC"/>
    <property type="match status" value="1"/>
</dbReference>
<keyword evidence="3" id="KW-0408">Iron</keyword>
<reference evidence="6 7" key="1">
    <citation type="journal article" date="2016" name="Nat. Commun.">
        <title>Thousands of microbial genomes shed light on interconnected biogeochemical processes in an aquifer system.</title>
        <authorList>
            <person name="Anantharaman K."/>
            <person name="Brown C.T."/>
            <person name="Hug L.A."/>
            <person name="Sharon I."/>
            <person name="Castelle C.J."/>
            <person name="Probst A.J."/>
            <person name="Thomas B.C."/>
            <person name="Singh A."/>
            <person name="Wilkins M.J."/>
            <person name="Karaoz U."/>
            <person name="Brodie E.L."/>
            <person name="Williams K.H."/>
            <person name="Hubbard S.S."/>
            <person name="Banfield J.F."/>
        </authorList>
    </citation>
    <scope>NUCLEOTIDE SEQUENCE [LARGE SCALE GENOMIC DNA]</scope>
</reference>
<protein>
    <submittedName>
        <fullName evidence="6">4Fe-4S ferredoxin</fullName>
    </submittedName>
</protein>
<dbReference type="PROSITE" id="PS51318">
    <property type="entry name" value="TAT"/>
    <property type="match status" value="1"/>
</dbReference>
<proteinExistence type="predicted"/>
<feature type="domain" description="4Fe-4S ferredoxin-type" evidence="5">
    <location>
        <begin position="114"/>
        <end position="145"/>
    </location>
</feature>
<dbReference type="PANTHER" id="PTHR43177:SF3">
    <property type="entry name" value="PROTEIN NRFC HOMOLOG"/>
    <property type="match status" value="1"/>
</dbReference>
<dbReference type="SUPFAM" id="SSF54862">
    <property type="entry name" value="4Fe-4S ferredoxins"/>
    <property type="match status" value="1"/>
</dbReference>
<dbReference type="InterPro" id="IPR006311">
    <property type="entry name" value="TAT_signal"/>
</dbReference>